<keyword evidence="2" id="KW-1003">Cell membrane</keyword>
<feature type="transmembrane region" description="Helical" evidence="6">
    <location>
        <begin position="85"/>
        <end position="107"/>
    </location>
</feature>
<dbReference type="InterPro" id="IPR006016">
    <property type="entry name" value="UspA"/>
</dbReference>
<comment type="subcellular location">
    <subcellularLocation>
        <location evidence="1">Cell membrane</location>
        <topology evidence="1">Multi-pass membrane protein</topology>
    </subcellularLocation>
</comment>
<evidence type="ECO:0000259" key="7">
    <source>
        <dbReference type="Pfam" id="PF00582"/>
    </source>
</evidence>
<dbReference type="GO" id="GO:0005886">
    <property type="term" value="C:plasma membrane"/>
    <property type="evidence" value="ECO:0007669"/>
    <property type="project" value="UniProtKB-SubCell"/>
</dbReference>
<feature type="transmembrane region" description="Helical" evidence="6">
    <location>
        <begin position="271"/>
        <end position="296"/>
    </location>
</feature>
<dbReference type="RefSeq" id="WP_194537314.1">
    <property type="nucleotide sequence ID" value="NZ_JACEFB010000003.1"/>
</dbReference>
<dbReference type="PANTHER" id="PTHR42770">
    <property type="entry name" value="AMINO ACID TRANSPORTER-RELATED"/>
    <property type="match status" value="1"/>
</dbReference>
<dbReference type="Pfam" id="PF00582">
    <property type="entry name" value="Usp"/>
    <property type="match status" value="1"/>
</dbReference>
<dbReference type="Gene3D" id="3.40.50.620">
    <property type="entry name" value="HUPs"/>
    <property type="match status" value="1"/>
</dbReference>
<name>A0A7V8VDR6_9BACT</name>
<feature type="transmembrane region" description="Helical" evidence="6">
    <location>
        <begin position="119"/>
        <end position="136"/>
    </location>
</feature>
<accession>A0A7V8VDR6</accession>
<feature type="transmembrane region" description="Helical" evidence="6">
    <location>
        <begin position="317"/>
        <end position="339"/>
    </location>
</feature>
<evidence type="ECO:0000256" key="2">
    <source>
        <dbReference type="ARBA" id="ARBA00022475"/>
    </source>
</evidence>
<dbReference type="EMBL" id="JACEFB010000003">
    <property type="protein sequence ID" value="MBA2225882.1"/>
    <property type="molecule type" value="Genomic_DNA"/>
</dbReference>
<protein>
    <submittedName>
        <fullName evidence="8">Amino acid permease</fullName>
    </submittedName>
</protein>
<keyword evidence="9" id="KW-1185">Reference proteome</keyword>
<evidence type="ECO:0000313" key="8">
    <source>
        <dbReference type="EMBL" id="MBA2225882.1"/>
    </source>
</evidence>
<evidence type="ECO:0000256" key="3">
    <source>
        <dbReference type="ARBA" id="ARBA00022692"/>
    </source>
</evidence>
<dbReference type="Proteomes" id="UP000542342">
    <property type="component" value="Unassembled WGS sequence"/>
</dbReference>
<keyword evidence="3 6" id="KW-0812">Transmembrane</keyword>
<feature type="transmembrane region" description="Helical" evidence="6">
    <location>
        <begin position="345"/>
        <end position="366"/>
    </location>
</feature>
<dbReference type="CDD" id="cd00293">
    <property type="entry name" value="USP-like"/>
    <property type="match status" value="1"/>
</dbReference>
<keyword evidence="4 6" id="KW-1133">Transmembrane helix</keyword>
<dbReference type="InterPro" id="IPR050367">
    <property type="entry name" value="APC_superfamily"/>
</dbReference>
<dbReference type="Gene3D" id="1.20.1740.10">
    <property type="entry name" value="Amino acid/polyamine transporter I"/>
    <property type="match status" value="1"/>
</dbReference>
<dbReference type="AlphaFoldDB" id="A0A7V8VDR6"/>
<organism evidence="8 9">
    <name type="scientific">Thermogemmata fonticola</name>
    <dbReference type="NCBI Taxonomy" id="2755323"/>
    <lineage>
        <taxon>Bacteria</taxon>
        <taxon>Pseudomonadati</taxon>
        <taxon>Planctomycetota</taxon>
        <taxon>Planctomycetia</taxon>
        <taxon>Gemmatales</taxon>
        <taxon>Gemmataceae</taxon>
        <taxon>Thermogemmata</taxon>
    </lineage>
</organism>
<proteinExistence type="predicted"/>
<reference evidence="8 9" key="1">
    <citation type="submission" date="2020-07" db="EMBL/GenBank/DDBJ databases">
        <title>Thermogemmata thermophila gen. nov., sp. nov., a novel moderate thermophilic planctomycete from a Kamchatka hot spring.</title>
        <authorList>
            <person name="Elcheninov A.G."/>
            <person name="Podosokorskaya O.A."/>
            <person name="Kovaleva O.L."/>
            <person name="Novikov A."/>
            <person name="Bonch-Osmolovskaya E.A."/>
            <person name="Toshchakov S.V."/>
            <person name="Kublanov I.V."/>
        </authorList>
    </citation>
    <scope>NUCLEOTIDE SEQUENCE [LARGE SCALE GENOMIC DNA]</scope>
    <source>
        <strain evidence="8 9">2918</strain>
    </source>
</reference>
<sequence length="598" mass="65144">MEISQGHRPRELRWYHAGAMLFGDWGTSRLYVLGLCFFYARHASIWYMLAMSLLLLGIGWAYQVICRLYPDGGGVYTSGRLRHPLLGVLGGLLLFADYTVTAAASVFDAFHYLRLDSPHLWATGCLLLLGVVNLFGPRKSGNGALVVALSAVVITLVIALATLPRMPYLEVERPAGGPGQWWMHFTFIILAISGVETIANLTGVMVLPVEGTSRRAIYPVVLEIAIFNVIMCIAMQAVPLSILGDGNPEMAYTAHRDDMLRLLAEYYVGPFFAFAAAIVFALVLISAGNTALAGLVSLQYMMARDRELPHLFAGLNAYGMPVLPLLLAVLLPATLILLFPDMAALADLYAIGVVGAVTINLLTTASNGQLTICRGERLGLGGLGLLMGAIAITIAVEKPHALMFALSIILGGFTLRSLRRSPYFQTWWHRYRPIFLPSPPASPGHLESGTPLHSAAGTVPRTPPRILVATRGNPGLLRFAVEEARNRQAELLVLFVRQLAVIPMGSVTTPNWTEDEEAQALFKEARTLAQPMGIIVRPLYAVTYDVAEAILELAVTYGVDLLILGVSQRGRLDRLMKGDVIQQVAQYLPERITLLIHA</sequence>
<feature type="transmembrane region" description="Helical" evidence="6">
    <location>
        <begin position="143"/>
        <end position="161"/>
    </location>
</feature>
<dbReference type="InterPro" id="IPR014729">
    <property type="entry name" value="Rossmann-like_a/b/a_fold"/>
</dbReference>
<dbReference type="SUPFAM" id="SSF52402">
    <property type="entry name" value="Adenine nucleotide alpha hydrolases-like"/>
    <property type="match status" value="1"/>
</dbReference>
<feature type="transmembrane region" description="Helical" evidence="6">
    <location>
        <begin position="181"/>
        <end position="209"/>
    </location>
</feature>
<feature type="domain" description="UspA" evidence="7">
    <location>
        <begin position="465"/>
        <end position="587"/>
    </location>
</feature>
<feature type="transmembrane region" description="Helical" evidence="6">
    <location>
        <begin position="378"/>
        <end position="395"/>
    </location>
</feature>
<dbReference type="PANTHER" id="PTHR42770:SF7">
    <property type="entry name" value="MEMBRANE PROTEIN"/>
    <property type="match status" value="1"/>
</dbReference>
<dbReference type="GO" id="GO:0022857">
    <property type="term" value="F:transmembrane transporter activity"/>
    <property type="evidence" value="ECO:0007669"/>
    <property type="project" value="InterPro"/>
</dbReference>
<comment type="caution">
    <text evidence="8">The sequence shown here is derived from an EMBL/GenBank/DDBJ whole genome shotgun (WGS) entry which is preliminary data.</text>
</comment>
<evidence type="ECO:0000256" key="6">
    <source>
        <dbReference type="SAM" id="Phobius"/>
    </source>
</evidence>
<dbReference type="InterPro" id="IPR002293">
    <property type="entry name" value="AA/rel_permease1"/>
</dbReference>
<evidence type="ECO:0000313" key="9">
    <source>
        <dbReference type="Proteomes" id="UP000542342"/>
    </source>
</evidence>
<feature type="transmembrane region" description="Helical" evidence="6">
    <location>
        <begin position="46"/>
        <end position="65"/>
    </location>
</feature>
<feature type="transmembrane region" description="Helical" evidence="6">
    <location>
        <begin position="401"/>
        <end position="418"/>
    </location>
</feature>
<feature type="transmembrane region" description="Helical" evidence="6">
    <location>
        <begin position="21"/>
        <end position="40"/>
    </location>
</feature>
<feature type="transmembrane region" description="Helical" evidence="6">
    <location>
        <begin position="216"/>
        <end position="238"/>
    </location>
</feature>
<keyword evidence="5 6" id="KW-0472">Membrane</keyword>
<gene>
    <name evidence="8" type="ORF">H0921_06855</name>
</gene>
<dbReference type="Pfam" id="PF13520">
    <property type="entry name" value="AA_permease_2"/>
    <property type="match status" value="1"/>
</dbReference>
<evidence type="ECO:0000256" key="1">
    <source>
        <dbReference type="ARBA" id="ARBA00004651"/>
    </source>
</evidence>
<evidence type="ECO:0000256" key="4">
    <source>
        <dbReference type="ARBA" id="ARBA00022989"/>
    </source>
</evidence>
<evidence type="ECO:0000256" key="5">
    <source>
        <dbReference type="ARBA" id="ARBA00023136"/>
    </source>
</evidence>